<feature type="signal peptide" evidence="2">
    <location>
        <begin position="1"/>
        <end position="34"/>
    </location>
</feature>
<dbReference type="Pfam" id="PF13517">
    <property type="entry name" value="FG-GAP_3"/>
    <property type="match status" value="1"/>
</dbReference>
<dbReference type="SUPFAM" id="SSF69318">
    <property type="entry name" value="Integrin alpha N-terminal domain"/>
    <property type="match status" value="1"/>
</dbReference>
<reference evidence="3 4" key="1">
    <citation type="submission" date="2024-10" db="EMBL/GenBank/DDBJ databases">
        <title>The Natural Products Discovery Center: Release of the First 8490 Sequenced Strains for Exploring Actinobacteria Biosynthetic Diversity.</title>
        <authorList>
            <person name="Kalkreuter E."/>
            <person name="Kautsar S.A."/>
            <person name="Yang D."/>
            <person name="Bader C.D."/>
            <person name="Teijaro C.N."/>
            <person name="Fluegel L."/>
            <person name="Davis C.M."/>
            <person name="Simpson J.R."/>
            <person name="Lauterbach L."/>
            <person name="Steele A.D."/>
            <person name="Gui C."/>
            <person name="Meng S."/>
            <person name="Li G."/>
            <person name="Viehrig K."/>
            <person name="Ye F."/>
            <person name="Su P."/>
            <person name="Kiefer A.F."/>
            <person name="Nichols A."/>
            <person name="Cepeda A.J."/>
            <person name="Yan W."/>
            <person name="Fan B."/>
            <person name="Jiang Y."/>
            <person name="Adhikari A."/>
            <person name="Zheng C.-J."/>
            <person name="Schuster L."/>
            <person name="Cowan T.M."/>
            <person name="Smanski M.J."/>
            <person name="Chevrette M.G."/>
            <person name="De Carvalho L.P.S."/>
            <person name="Shen B."/>
        </authorList>
    </citation>
    <scope>NUCLEOTIDE SEQUENCE [LARGE SCALE GENOMIC DNA]</scope>
    <source>
        <strain evidence="3 4">NPDC012605</strain>
    </source>
</reference>
<dbReference type="RefSeq" id="WP_030322930.1">
    <property type="nucleotide sequence ID" value="NZ_JBIBDZ010000014.1"/>
</dbReference>
<feature type="chain" id="PRO_5045577166" evidence="2">
    <location>
        <begin position="35"/>
        <end position="322"/>
    </location>
</feature>
<protein>
    <submittedName>
        <fullName evidence="3">FG-GAP repeat domain-containing protein</fullName>
    </submittedName>
</protein>
<evidence type="ECO:0000256" key="1">
    <source>
        <dbReference type="ARBA" id="ARBA00022729"/>
    </source>
</evidence>
<dbReference type="Gene3D" id="2.115.10.10">
    <property type="entry name" value="Tachylectin 2"/>
    <property type="match status" value="1"/>
</dbReference>
<dbReference type="EMBL" id="JBIBDZ010000014">
    <property type="protein sequence ID" value="MFF5923486.1"/>
    <property type="molecule type" value="Genomic_DNA"/>
</dbReference>
<comment type="caution">
    <text evidence="3">The sequence shown here is derived from an EMBL/GenBank/DDBJ whole genome shotgun (WGS) entry which is preliminary data.</text>
</comment>
<dbReference type="InterPro" id="IPR013517">
    <property type="entry name" value="FG-GAP"/>
</dbReference>
<keyword evidence="4" id="KW-1185">Reference proteome</keyword>
<accession>A0ABW6Y134</accession>
<evidence type="ECO:0000313" key="3">
    <source>
        <dbReference type="EMBL" id="MFF5923486.1"/>
    </source>
</evidence>
<evidence type="ECO:0000313" key="4">
    <source>
        <dbReference type="Proteomes" id="UP001602370"/>
    </source>
</evidence>
<proteinExistence type="predicted"/>
<organism evidence="3 4">
    <name type="scientific">Streptomyces flavochromogenes</name>
    <dbReference type="NCBI Taxonomy" id="68199"/>
    <lineage>
        <taxon>Bacteria</taxon>
        <taxon>Bacillati</taxon>
        <taxon>Actinomycetota</taxon>
        <taxon>Actinomycetes</taxon>
        <taxon>Kitasatosporales</taxon>
        <taxon>Streptomycetaceae</taxon>
        <taxon>Streptomyces</taxon>
    </lineage>
</organism>
<dbReference type="Proteomes" id="UP001602370">
    <property type="component" value="Unassembled WGS sequence"/>
</dbReference>
<dbReference type="InterPro" id="IPR028994">
    <property type="entry name" value="Integrin_alpha_N"/>
</dbReference>
<name>A0ABW6Y134_9ACTN</name>
<sequence>MANSSGLNRSGLLSRVTVAAITAALVATSTAAVAAEPGPAAKAPAAPQSDRVSAAAQSDRVSAAAASATAASGAALNNLYGWHTNGDIIGYTPVGGGAIQRIAGRQGWNWVGYKNFTQADIEGQPEEEGWYHADGWYAVSSAGRLHFASNGPVRDLGGGWNAYNKVISAGNTGGGAPDDILARDGSGVLWHYLGNGNASLTARTRIGSGWNAYTQIAGKGDVTGDGRADLVARDRSGVLWLYKGTGNYRAPFSTRTRVGSGWNMFNNLFSPGDLNGDRRADLVARDSAGALWLYKGSGSSSTPFATRIKIGTSGWNGFGQLF</sequence>
<keyword evidence="1 2" id="KW-0732">Signal</keyword>
<dbReference type="PANTHER" id="PTHR46580">
    <property type="entry name" value="SENSOR KINASE-RELATED"/>
    <property type="match status" value="1"/>
</dbReference>
<gene>
    <name evidence="3" type="ORF">ACFY8C_34995</name>
</gene>
<evidence type="ECO:0000256" key="2">
    <source>
        <dbReference type="SAM" id="SignalP"/>
    </source>
</evidence>
<dbReference type="PANTHER" id="PTHR46580:SF4">
    <property type="entry name" value="ATP_GTP-BINDING PROTEIN"/>
    <property type="match status" value="1"/>
</dbReference>